<dbReference type="Proteomes" id="UP000242715">
    <property type="component" value="Unassembled WGS sequence"/>
</dbReference>
<evidence type="ECO:0000256" key="4">
    <source>
        <dbReference type="ARBA" id="ARBA00022989"/>
    </source>
</evidence>
<gene>
    <name evidence="7" type="ORF">TSUD_372640</name>
</gene>
<name>A0A2Z6MYE5_TRISU</name>
<dbReference type="EMBL" id="DF973379">
    <property type="protein sequence ID" value="GAU28755.1"/>
    <property type="molecule type" value="Genomic_DNA"/>
</dbReference>
<feature type="transmembrane region" description="Helical" evidence="6">
    <location>
        <begin position="51"/>
        <end position="71"/>
    </location>
</feature>
<evidence type="ECO:0000256" key="3">
    <source>
        <dbReference type="ARBA" id="ARBA00022692"/>
    </source>
</evidence>
<dbReference type="InterPro" id="IPR000109">
    <property type="entry name" value="POT_fam"/>
</dbReference>
<keyword evidence="4 6" id="KW-1133">Transmembrane helix</keyword>
<comment type="similarity">
    <text evidence="2">Belongs to the major facilitator superfamily. Proton-dependent oligopeptide transporter (POT/PTR) (TC 2.A.17) family.</text>
</comment>
<keyword evidence="8" id="KW-1185">Reference proteome</keyword>
<dbReference type="Pfam" id="PF00854">
    <property type="entry name" value="PTR2"/>
    <property type="match status" value="1"/>
</dbReference>
<dbReference type="Gene3D" id="1.20.1250.20">
    <property type="entry name" value="MFS general substrate transporter like domains"/>
    <property type="match status" value="1"/>
</dbReference>
<reference evidence="8" key="1">
    <citation type="journal article" date="2017" name="Front. Plant Sci.">
        <title>Climate Clever Clovers: New Paradigm to Reduce the Environmental Footprint of Ruminants by Breeding Low Methanogenic Forages Utilizing Haplotype Variation.</title>
        <authorList>
            <person name="Kaur P."/>
            <person name="Appels R."/>
            <person name="Bayer P.E."/>
            <person name="Keeble-Gagnere G."/>
            <person name="Wang J."/>
            <person name="Hirakawa H."/>
            <person name="Shirasawa K."/>
            <person name="Vercoe P."/>
            <person name="Stefanova K."/>
            <person name="Durmic Z."/>
            <person name="Nichols P."/>
            <person name="Revell C."/>
            <person name="Isobe S.N."/>
            <person name="Edwards D."/>
            <person name="Erskine W."/>
        </authorList>
    </citation>
    <scope>NUCLEOTIDE SEQUENCE [LARGE SCALE GENOMIC DNA]</scope>
    <source>
        <strain evidence="8">cv. Daliak</strain>
    </source>
</reference>
<evidence type="ECO:0000256" key="2">
    <source>
        <dbReference type="ARBA" id="ARBA00005982"/>
    </source>
</evidence>
<dbReference type="GO" id="GO:0016020">
    <property type="term" value="C:membrane"/>
    <property type="evidence" value="ECO:0007669"/>
    <property type="project" value="UniProtKB-SubCell"/>
</dbReference>
<feature type="transmembrane region" description="Helical" evidence="6">
    <location>
        <begin position="12"/>
        <end position="30"/>
    </location>
</feature>
<feature type="transmembrane region" description="Helical" evidence="6">
    <location>
        <begin position="91"/>
        <end position="112"/>
    </location>
</feature>
<proteinExistence type="inferred from homology"/>
<dbReference type="InterPro" id="IPR036259">
    <property type="entry name" value="MFS_trans_sf"/>
</dbReference>
<dbReference type="OrthoDB" id="8904098at2759"/>
<accession>A0A2Z6MYE5</accession>
<evidence type="ECO:0000313" key="8">
    <source>
        <dbReference type="Proteomes" id="UP000242715"/>
    </source>
</evidence>
<evidence type="ECO:0000256" key="5">
    <source>
        <dbReference type="ARBA" id="ARBA00023136"/>
    </source>
</evidence>
<keyword evidence="5 6" id="KW-0472">Membrane</keyword>
<evidence type="ECO:0000256" key="6">
    <source>
        <dbReference type="SAM" id="Phobius"/>
    </source>
</evidence>
<organism evidence="7 8">
    <name type="scientific">Trifolium subterraneum</name>
    <name type="common">Subterranean clover</name>
    <dbReference type="NCBI Taxonomy" id="3900"/>
    <lineage>
        <taxon>Eukaryota</taxon>
        <taxon>Viridiplantae</taxon>
        <taxon>Streptophyta</taxon>
        <taxon>Embryophyta</taxon>
        <taxon>Tracheophyta</taxon>
        <taxon>Spermatophyta</taxon>
        <taxon>Magnoliopsida</taxon>
        <taxon>eudicotyledons</taxon>
        <taxon>Gunneridae</taxon>
        <taxon>Pentapetalae</taxon>
        <taxon>rosids</taxon>
        <taxon>fabids</taxon>
        <taxon>Fabales</taxon>
        <taxon>Fabaceae</taxon>
        <taxon>Papilionoideae</taxon>
        <taxon>50 kb inversion clade</taxon>
        <taxon>NPAAA clade</taxon>
        <taxon>Hologalegina</taxon>
        <taxon>IRL clade</taxon>
        <taxon>Trifolieae</taxon>
        <taxon>Trifolium</taxon>
    </lineage>
</organism>
<protein>
    <recommendedName>
        <fullName evidence="9">Major facilitator superfamily (MFS) profile domain-containing protein</fullName>
    </recommendedName>
</protein>
<dbReference type="AlphaFoldDB" id="A0A2Z6MYE5"/>
<evidence type="ECO:0000313" key="7">
    <source>
        <dbReference type="EMBL" id="GAU28755.1"/>
    </source>
</evidence>
<sequence length="210" mass="23298">MDRNIGNFEIHAGSVSVITLIAIGIFLPFYDQVISPLLEKITKQEQGLTTLQRIGLGHGSAILSVVVAGLVEKRRRALANSMVDSKGVAPMSVMWLAPQFLLIACCHIFGTVGYTEFFNKESPNSMRSISNSLLCLNLSAGSNLSTFIVNIVHSYTGKQGEVDWLDSDINKGRLEYFYFIIAGMAMLNLCYFIYCAHRYCYKATSLKGYK</sequence>
<dbReference type="PANTHER" id="PTHR11654">
    <property type="entry name" value="OLIGOPEPTIDE TRANSPORTER-RELATED"/>
    <property type="match status" value="1"/>
</dbReference>
<comment type="subcellular location">
    <subcellularLocation>
        <location evidence="1">Membrane</location>
        <topology evidence="1">Multi-pass membrane protein</topology>
    </subcellularLocation>
</comment>
<keyword evidence="3 6" id="KW-0812">Transmembrane</keyword>
<evidence type="ECO:0008006" key="9">
    <source>
        <dbReference type="Google" id="ProtNLM"/>
    </source>
</evidence>
<dbReference type="GO" id="GO:0022857">
    <property type="term" value="F:transmembrane transporter activity"/>
    <property type="evidence" value="ECO:0007669"/>
    <property type="project" value="InterPro"/>
</dbReference>
<evidence type="ECO:0000256" key="1">
    <source>
        <dbReference type="ARBA" id="ARBA00004141"/>
    </source>
</evidence>
<feature type="transmembrane region" description="Helical" evidence="6">
    <location>
        <begin position="176"/>
        <end position="196"/>
    </location>
</feature>